<name>A0ACB9YVD7_9PEZI</name>
<gene>
    <name evidence="1" type="ORF">F4820DRAFT_450294</name>
</gene>
<keyword evidence="2" id="KW-1185">Reference proteome</keyword>
<sequence length="235" mass="26886">MEYCCDECLTRRTEIVDMIMGTYLLSNYEEVLNDYLRVDDDALNALVDTHPGRRLERHHLYYEGDRMMYHIYLPQDPRDFSSWYTMGPSPRPRVFVTEFEDRRAARLIRDAPSHRAFQLDNMILLPSAIQPRHAAEQRRPPALLAPPSLAHPGHPQASTLTTHPLAPPSRPQPPLSPESDNVVLVAEVMAKANNGQSPLSASAVLLRIILSSFPFVLPPRKSHRKSLRRLLLLRR</sequence>
<proteinExistence type="predicted"/>
<comment type="caution">
    <text evidence="1">The sequence shown here is derived from an EMBL/GenBank/DDBJ whole genome shotgun (WGS) entry which is preliminary data.</text>
</comment>
<dbReference type="EMBL" id="MU393510">
    <property type="protein sequence ID" value="KAI4863146.1"/>
    <property type="molecule type" value="Genomic_DNA"/>
</dbReference>
<reference evidence="1 2" key="1">
    <citation type="journal article" date="2022" name="New Phytol.">
        <title>Ecological generalism drives hyperdiversity of secondary metabolite gene clusters in xylarialean endophytes.</title>
        <authorList>
            <person name="Franco M.E.E."/>
            <person name="Wisecaver J.H."/>
            <person name="Arnold A.E."/>
            <person name="Ju Y.M."/>
            <person name="Slot J.C."/>
            <person name="Ahrendt S."/>
            <person name="Moore L.P."/>
            <person name="Eastman K.E."/>
            <person name="Scott K."/>
            <person name="Konkel Z."/>
            <person name="Mondo S.J."/>
            <person name="Kuo A."/>
            <person name="Hayes R.D."/>
            <person name="Haridas S."/>
            <person name="Andreopoulos B."/>
            <person name="Riley R."/>
            <person name="LaButti K."/>
            <person name="Pangilinan J."/>
            <person name="Lipzen A."/>
            <person name="Amirebrahimi M."/>
            <person name="Yan J."/>
            <person name="Adam C."/>
            <person name="Keymanesh K."/>
            <person name="Ng V."/>
            <person name="Louie K."/>
            <person name="Northen T."/>
            <person name="Drula E."/>
            <person name="Henrissat B."/>
            <person name="Hsieh H.M."/>
            <person name="Youens-Clark K."/>
            <person name="Lutzoni F."/>
            <person name="Miadlikowska J."/>
            <person name="Eastwood D.C."/>
            <person name="Hamelin R.C."/>
            <person name="Grigoriev I.V."/>
            <person name="U'Ren J.M."/>
        </authorList>
    </citation>
    <scope>NUCLEOTIDE SEQUENCE [LARGE SCALE GENOMIC DNA]</scope>
    <source>
        <strain evidence="1 2">CBS 119005</strain>
    </source>
</reference>
<organism evidence="1 2">
    <name type="scientific">Hypoxylon rubiginosum</name>
    <dbReference type="NCBI Taxonomy" id="110542"/>
    <lineage>
        <taxon>Eukaryota</taxon>
        <taxon>Fungi</taxon>
        <taxon>Dikarya</taxon>
        <taxon>Ascomycota</taxon>
        <taxon>Pezizomycotina</taxon>
        <taxon>Sordariomycetes</taxon>
        <taxon>Xylariomycetidae</taxon>
        <taxon>Xylariales</taxon>
        <taxon>Hypoxylaceae</taxon>
        <taxon>Hypoxylon</taxon>
    </lineage>
</organism>
<protein>
    <submittedName>
        <fullName evidence="1">Uncharacterized protein</fullName>
    </submittedName>
</protein>
<evidence type="ECO:0000313" key="2">
    <source>
        <dbReference type="Proteomes" id="UP001497700"/>
    </source>
</evidence>
<dbReference type="Proteomes" id="UP001497700">
    <property type="component" value="Unassembled WGS sequence"/>
</dbReference>
<accession>A0ACB9YVD7</accession>
<evidence type="ECO:0000313" key="1">
    <source>
        <dbReference type="EMBL" id="KAI4863146.1"/>
    </source>
</evidence>